<gene>
    <name evidence="1" type="ORF">J2Z35_001166</name>
</gene>
<dbReference type="Proteomes" id="UP001314903">
    <property type="component" value="Unassembled WGS sequence"/>
</dbReference>
<evidence type="ECO:0000313" key="1">
    <source>
        <dbReference type="EMBL" id="MBP2027372.1"/>
    </source>
</evidence>
<keyword evidence="1" id="KW-0808">Transferase</keyword>
<proteinExistence type="predicted"/>
<dbReference type="Gene3D" id="3.30.420.40">
    <property type="match status" value="1"/>
</dbReference>
<name>A0ABS4KHV7_9FIRM</name>
<evidence type="ECO:0000313" key="2">
    <source>
        <dbReference type="Proteomes" id="UP001314903"/>
    </source>
</evidence>
<protein>
    <submittedName>
        <fullName evidence="1">NBD/HSP70 family sugar kinase</fullName>
    </submittedName>
</protein>
<dbReference type="InterPro" id="IPR043129">
    <property type="entry name" value="ATPase_NBD"/>
</dbReference>
<comment type="caution">
    <text evidence="1">The sequence shown here is derived from an EMBL/GenBank/DDBJ whole genome shotgun (WGS) entry which is preliminary data.</text>
</comment>
<keyword evidence="1" id="KW-0418">Kinase</keyword>
<organism evidence="1 2">
    <name type="scientific">Acetoanaerobium pronyense</name>
    <dbReference type="NCBI Taxonomy" id="1482736"/>
    <lineage>
        <taxon>Bacteria</taxon>
        <taxon>Bacillati</taxon>
        <taxon>Bacillota</taxon>
        <taxon>Clostridia</taxon>
        <taxon>Peptostreptococcales</taxon>
        <taxon>Filifactoraceae</taxon>
        <taxon>Acetoanaerobium</taxon>
    </lineage>
</organism>
<keyword evidence="2" id="KW-1185">Reference proteome</keyword>
<dbReference type="EMBL" id="JAGGLI010000010">
    <property type="protein sequence ID" value="MBP2027372.1"/>
    <property type="molecule type" value="Genomic_DNA"/>
</dbReference>
<sequence length="32" mass="3432">MKGYIGLDIGGTKILGALFDKNGKVIKLEILI</sequence>
<accession>A0ABS4KHV7</accession>
<dbReference type="SUPFAM" id="SSF53067">
    <property type="entry name" value="Actin-like ATPase domain"/>
    <property type="match status" value="1"/>
</dbReference>
<reference evidence="1 2" key="1">
    <citation type="submission" date="2021-03" db="EMBL/GenBank/DDBJ databases">
        <title>Genomic Encyclopedia of Type Strains, Phase IV (KMG-IV): sequencing the most valuable type-strain genomes for metagenomic binning, comparative biology and taxonomic classification.</title>
        <authorList>
            <person name="Goeker M."/>
        </authorList>
    </citation>
    <scope>NUCLEOTIDE SEQUENCE [LARGE SCALE GENOMIC DNA]</scope>
    <source>
        <strain evidence="1 2">DSM 27512</strain>
    </source>
</reference>
<dbReference type="GO" id="GO:0016301">
    <property type="term" value="F:kinase activity"/>
    <property type="evidence" value="ECO:0007669"/>
    <property type="project" value="UniProtKB-KW"/>
</dbReference>